<evidence type="ECO:0000256" key="1">
    <source>
        <dbReference type="SAM" id="Phobius"/>
    </source>
</evidence>
<evidence type="ECO:0000313" key="3">
    <source>
        <dbReference type="Proteomes" id="UP000590647"/>
    </source>
</evidence>
<keyword evidence="1" id="KW-0472">Membrane</keyword>
<comment type="caution">
    <text evidence="2">The sequence shown here is derived from an EMBL/GenBank/DDBJ whole genome shotgun (WGS) entry which is preliminary data.</text>
</comment>
<dbReference type="EMBL" id="JACHNE010000001">
    <property type="protein sequence ID" value="MBB5798699.1"/>
    <property type="molecule type" value="Genomic_DNA"/>
</dbReference>
<reference evidence="2 3" key="1">
    <citation type="submission" date="2020-08" db="EMBL/GenBank/DDBJ databases">
        <title>Sequencing the genomes of 1000 actinobacteria strains.</title>
        <authorList>
            <person name="Klenk H.-P."/>
        </authorList>
    </citation>
    <scope>NUCLEOTIDE SEQUENCE [LARGE SCALE GENOMIC DNA]</scope>
    <source>
        <strain evidence="2 3">DSM 40084</strain>
    </source>
</reference>
<sequence length="182" mass="19358">MPVPVAIAITLQLLLAATFLVIPITVWVTGGTAQRAAEAEVSRQGYPAEVLARHRIRFKESVWEFTLALAIAACLMILASLNLAANATGRIASWVIEPVILLGVGSVTASQVFATRYVEAAFKKSSDPTVQDIDARAVLAAANAGFPAWVRPLVLFRFLLATLGSLLVIVLLGTEGASAYFH</sequence>
<feature type="transmembrane region" description="Helical" evidence="1">
    <location>
        <begin position="91"/>
        <end position="114"/>
    </location>
</feature>
<protein>
    <submittedName>
        <fullName evidence="2">Uncharacterized protein</fullName>
    </submittedName>
</protein>
<proteinExistence type="predicted"/>
<feature type="transmembrane region" description="Helical" evidence="1">
    <location>
        <begin position="62"/>
        <end position="85"/>
    </location>
</feature>
<dbReference type="AlphaFoldDB" id="A0A7W9HB35"/>
<evidence type="ECO:0000313" key="2">
    <source>
        <dbReference type="EMBL" id="MBB5798699.1"/>
    </source>
</evidence>
<keyword evidence="1" id="KW-0812">Transmembrane</keyword>
<accession>A0A7W9HB35</accession>
<keyword evidence="3" id="KW-1185">Reference proteome</keyword>
<dbReference type="Proteomes" id="UP000590647">
    <property type="component" value="Unassembled WGS sequence"/>
</dbReference>
<organism evidence="2 3">
    <name type="scientific">Streptomyces caelestis</name>
    <dbReference type="NCBI Taxonomy" id="36816"/>
    <lineage>
        <taxon>Bacteria</taxon>
        <taxon>Bacillati</taxon>
        <taxon>Actinomycetota</taxon>
        <taxon>Actinomycetes</taxon>
        <taxon>Kitasatosporales</taxon>
        <taxon>Streptomycetaceae</taxon>
        <taxon>Streptomyces</taxon>
    </lineage>
</organism>
<name>A0A7W9HB35_9ACTN</name>
<gene>
    <name evidence="2" type="ORF">HDA41_006663</name>
</gene>
<dbReference type="RefSeq" id="WP_184990505.1">
    <property type="nucleotide sequence ID" value="NZ_JACHNE010000001.1"/>
</dbReference>
<feature type="transmembrane region" description="Helical" evidence="1">
    <location>
        <begin position="6"/>
        <end position="28"/>
    </location>
</feature>
<feature type="transmembrane region" description="Helical" evidence="1">
    <location>
        <begin position="154"/>
        <end position="173"/>
    </location>
</feature>
<keyword evidence="1" id="KW-1133">Transmembrane helix</keyword>